<dbReference type="PANTHER" id="PTHR16515:SF49">
    <property type="entry name" value="GASTRULA ZINC FINGER PROTEIN XLCGF49.1-LIKE-RELATED"/>
    <property type="match status" value="1"/>
</dbReference>
<name>A0ABQ8VP16_9AGAR</name>
<dbReference type="SMART" id="SM00355">
    <property type="entry name" value="ZnF_C2H2"/>
    <property type="match status" value="2"/>
</dbReference>
<reference evidence="10" key="1">
    <citation type="submission" date="2022-08" db="EMBL/GenBank/DDBJ databases">
        <title>A Global Phylogenomic Analysis of the Shiitake Genus Lentinula.</title>
        <authorList>
            <consortium name="DOE Joint Genome Institute"/>
            <person name="Sierra-Patev S."/>
            <person name="Min B."/>
            <person name="Naranjo-Ortiz M."/>
            <person name="Looney B."/>
            <person name="Konkel Z."/>
            <person name="Slot J.C."/>
            <person name="Sakamoto Y."/>
            <person name="Steenwyk J.L."/>
            <person name="Rokas A."/>
            <person name="Carro J."/>
            <person name="Camarero S."/>
            <person name="Ferreira P."/>
            <person name="Molpeceres G."/>
            <person name="Ruiz-Duenas F.J."/>
            <person name="Serrano A."/>
            <person name="Henrissat B."/>
            <person name="Drula E."/>
            <person name="Hughes K.W."/>
            <person name="Mata J.L."/>
            <person name="Ishikawa N.K."/>
            <person name="Vargas-Isla R."/>
            <person name="Ushijima S."/>
            <person name="Smith C.A."/>
            <person name="Ahrendt S."/>
            <person name="Andreopoulos W."/>
            <person name="He G."/>
            <person name="Labutti K."/>
            <person name="Lipzen A."/>
            <person name="Ng V."/>
            <person name="Riley R."/>
            <person name="Sandor L."/>
            <person name="Barry K."/>
            <person name="Martinez A.T."/>
            <person name="Xiao Y."/>
            <person name="Gibbons J.G."/>
            <person name="Terashima K."/>
            <person name="Grigoriev I.V."/>
            <person name="Hibbett D.S."/>
        </authorList>
    </citation>
    <scope>NUCLEOTIDE SEQUENCE</scope>
    <source>
        <strain evidence="10">RHP3577 ss4</strain>
    </source>
</reference>
<evidence type="ECO:0000313" key="10">
    <source>
        <dbReference type="EMBL" id="KAJ4497322.1"/>
    </source>
</evidence>
<dbReference type="Gene3D" id="3.30.160.60">
    <property type="entry name" value="Classic Zinc Finger"/>
    <property type="match status" value="1"/>
</dbReference>
<evidence type="ECO:0000256" key="8">
    <source>
        <dbReference type="SAM" id="MobiDB-lite"/>
    </source>
</evidence>
<sequence>MSHSQDLEAPTIFVEAPPEDEQGDLIDGGYTSLSLNSTFHEHSPELQALFLQMYPEASPSSMNISGSSSAGFDQSLFPASFDQSSSTGQISPLITAGLREGSAGNVFLAPNDQSSPIDPAWSPASSFEGDGKVFSDGWSDGSSAWSPSVQSSSPSPSSPSLSPLNTSFNNIILSDDNVAGPALYRQRSNSFTWSTDSPNDLSPRPRSSSFTDVASLAESTQIFSSTTQSVIDDYTLFQHTSDYVEQFSQIPQWSSSVQSDSASNFMGTSFDSTFGPRVPNSSFDETQWNMNQPVYSPPIGPPPSHSHGSHGRSLSTHLTVPSSLQRRDAHRRSHSHTGVQQDSIRGRKRFSPTGDLSSRHSSQSREPSPTSPYQQLDFTNAPYLNFGPTVQTQLNNSDSLTMLPSNNSPQSDFLSPTSTSSNSPQSPSSHIDIFSATNSSPLVGAVDPFFSPGISSSSGSSQLSLPITIQGHDSEPELIPVQYSGGVARRHSYAGSRSPSGSRSASPLPESSSNASDSLHRAVSDPIGQNRRRRAPTVPRKYPGLLKPAKEVDEAGPSYPDSSMMINVPIEGVHSAPAPAEFKTVVGSSKIVEASKARRKNEAKFKCEICHHRFTAKHNLQNHMNSHSNKRPHECQKCGNTFTTRGTHARHETICTGRAVRKRL</sequence>
<keyword evidence="6" id="KW-0539">Nucleus</keyword>
<evidence type="ECO:0000256" key="3">
    <source>
        <dbReference type="ARBA" id="ARBA00022737"/>
    </source>
</evidence>
<evidence type="ECO:0000259" key="9">
    <source>
        <dbReference type="PROSITE" id="PS50157"/>
    </source>
</evidence>
<feature type="region of interest" description="Disordered" evidence="8">
    <location>
        <begin position="490"/>
        <end position="557"/>
    </location>
</feature>
<dbReference type="PROSITE" id="PS00028">
    <property type="entry name" value="ZINC_FINGER_C2H2_1"/>
    <property type="match status" value="1"/>
</dbReference>
<feature type="region of interest" description="Disordered" evidence="8">
    <location>
        <begin position="1"/>
        <end position="22"/>
    </location>
</feature>
<feature type="compositionally biased region" description="Low complexity" evidence="8">
    <location>
        <begin position="359"/>
        <end position="368"/>
    </location>
</feature>
<feature type="compositionally biased region" description="Low complexity" evidence="8">
    <location>
        <begin position="415"/>
        <end position="429"/>
    </location>
</feature>
<evidence type="ECO:0000256" key="6">
    <source>
        <dbReference type="ARBA" id="ARBA00023242"/>
    </source>
</evidence>
<feature type="domain" description="C2H2-type" evidence="9">
    <location>
        <begin position="605"/>
        <end position="632"/>
    </location>
</feature>
<dbReference type="Proteomes" id="UP001150217">
    <property type="component" value="Unassembled WGS sequence"/>
</dbReference>
<gene>
    <name evidence="10" type="ORF">C8R41DRAFT_901660</name>
</gene>
<keyword evidence="4 7" id="KW-0863">Zinc-finger</keyword>
<feature type="domain" description="C2H2-type" evidence="9">
    <location>
        <begin position="633"/>
        <end position="660"/>
    </location>
</feature>
<organism evidence="10 11">
    <name type="scientific">Lentinula lateritia</name>
    <dbReference type="NCBI Taxonomy" id="40482"/>
    <lineage>
        <taxon>Eukaryota</taxon>
        <taxon>Fungi</taxon>
        <taxon>Dikarya</taxon>
        <taxon>Basidiomycota</taxon>
        <taxon>Agaricomycotina</taxon>
        <taxon>Agaricomycetes</taxon>
        <taxon>Agaricomycetidae</taxon>
        <taxon>Agaricales</taxon>
        <taxon>Marasmiineae</taxon>
        <taxon>Omphalotaceae</taxon>
        <taxon>Lentinula</taxon>
    </lineage>
</organism>
<keyword evidence="3" id="KW-0677">Repeat</keyword>
<dbReference type="PROSITE" id="PS50157">
    <property type="entry name" value="ZINC_FINGER_C2H2_2"/>
    <property type="match status" value="2"/>
</dbReference>
<keyword evidence="5" id="KW-0862">Zinc</keyword>
<feature type="compositionally biased region" description="Polar residues" evidence="8">
    <location>
        <begin position="279"/>
        <end position="294"/>
    </location>
</feature>
<feature type="compositionally biased region" description="Pro residues" evidence="8">
    <location>
        <begin position="295"/>
        <end position="304"/>
    </location>
</feature>
<dbReference type="InterPro" id="IPR036236">
    <property type="entry name" value="Znf_C2H2_sf"/>
</dbReference>
<comment type="caution">
    <text evidence="10">The sequence shown here is derived from an EMBL/GenBank/DDBJ whole genome shotgun (WGS) entry which is preliminary data.</text>
</comment>
<feature type="compositionally biased region" description="Low complexity" evidence="8">
    <location>
        <begin position="494"/>
        <end position="517"/>
    </location>
</feature>
<feature type="compositionally biased region" description="Polar residues" evidence="8">
    <location>
        <begin position="388"/>
        <end position="414"/>
    </location>
</feature>
<accession>A0ABQ8VP16</accession>
<dbReference type="SUPFAM" id="SSF57667">
    <property type="entry name" value="beta-beta-alpha zinc fingers"/>
    <property type="match status" value="1"/>
</dbReference>
<keyword evidence="2" id="KW-0479">Metal-binding</keyword>
<dbReference type="PANTHER" id="PTHR16515">
    <property type="entry name" value="PR DOMAIN ZINC FINGER PROTEIN"/>
    <property type="match status" value="1"/>
</dbReference>
<dbReference type="InterPro" id="IPR050331">
    <property type="entry name" value="Zinc_finger"/>
</dbReference>
<evidence type="ECO:0000256" key="2">
    <source>
        <dbReference type="ARBA" id="ARBA00022723"/>
    </source>
</evidence>
<dbReference type="EMBL" id="JANVFT010000022">
    <property type="protein sequence ID" value="KAJ4497322.1"/>
    <property type="molecule type" value="Genomic_DNA"/>
</dbReference>
<evidence type="ECO:0000256" key="4">
    <source>
        <dbReference type="ARBA" id="ARBA00022771"/>
    </source>
</evidence>
<evidence type="ECO:0000256" key="7">
    <source>
        <dbReference type="PROSITE-ProRule" id="PRU00042"/>
    </source>
</evidence>
<evidence type="ECO:0000313" key="11">
    <source>
        <dbReference type="Proteomes" id="UP001150217"/>
    </source>
</evidence>
<keyword evidence="11" id="KW-1185">Reference proteome</keyword>
<evidence type="ECO:0000256" key="5">
    <source>
        <dbReference type="ARBA" id="ARBA00022833"/>
    </source>
</evidence>
<feature type="region of interest" description="Disordered" evidence="8">
    <location>
        <begin position="276"/>
        <end position="433"/>
    </location>
</feature>
<dbReference type="InterPro" id="IPR013087">
    <property type="entry name" value="Znf_C2H2_type"/>
</dbReference>
<feature type="compositionally biased region" description="Polar residues" evidence="8">
    <location>
        <begin position="314"/>
        <end position="324"/>
    </location>
</feature>
<feature type="region of interest" description="Disordered" evidence="8">
    <location>
        <begin position="139"/>
        <end position="161"/>
    </location>
</feature>
<comment type="subcellular location">
    <subcellularLocation>
        <location evidence="1">Nucleus</location>
    </subcellularLocation>
</comment>
<proteinExistence type="predicted"/>
<evidence type="ECO:0000256" key="1">
    <source>
        <dbReference type="ARBA" id="ARBA00004123"/>
    </source>
</evidence>
<protein>
    <recommendedName>
        <fullName evidence="9">C2H2-type domain-containing protein</fullName>
    </recommendedName>
</protein>